<dbReference type="Proteomes" id="UP000681720">
    <property type="component" value="Unassembled WGS sequence"/>
</dbReference>
<evidence type="ECO:0000313" key="3">
    <source>
        <dbReference type="Proteomes" id="UP000681967"/>
    </source>
</evidence>
<organism evidence="1 3">
    <name type="scientific">Rotaria magnacalcarata</name>
    <dbReference type="NCBI Taxonomy" id="392030"/>
    <lineage>
        <taxon>Eukaryota</taxon>
        <taxon>Metazoa</taxon>
        <taxon>Spiralia</taxon>
        <taxon>Gnathifera</taxon>
        <taxon>Rotifera</taxon>
        <taxon>Eurotatoria</taxon>
        <taxon>Bdelloidea</taxon>
        <taxon>Philodinida</taxon>
        <taxon>Philodinidae</taxon>
        <taxon>Rotaria</taxon>
    </lineage>
</organism>
<evidence type="ECO:0000313" key="2">
    <source>
        <dbReference type="EMBL" id="CAF5213854.1"/>
    </source>
</evidence>
<proteinExistence type="predicted"/>
<name>A0A8S3FVU7_9BILA</name>
<dbReference type="EMBL" id="CAJOBH010252602">
    <property type="protein sequence ID" value="CAF5142086.1"/>
    <property type="molecule type" value="Genomic_DNA"/>
</dbReference>
<accession>A0A8S3FVU7</accession>
<dbReference type="Proteomes" id="UP000681967">
    <property type="component" value="Unassembled WGS sequence"/>
</dbReference>
<dbReference type="EMBL" id="CAJOBJ010355688">
    <property type="protein sequence ID" value="CAF5213854.1"/>
    <property type="molecule type" value="Genomic_DNA"/>
</dbReference>
<reference evidence="1" key="1">
    <citation type="submission" date="2021-02" db="EMBL/GenBank/DDBJ databases">
        <authorList>
            <person name="Nowell W R."/>
        </authorList>
    </citation>
    <scope>NUCLEOTIDE SEQUENCE</scope>
</reference>
<dbReference type="AlphaFoldDB" id="A0A8S3FVU7"/>
<feature type="non-terminal residue" evidence="1">
    <location>
        <position position="1"/>
    </location>
</feature>
<protein>
    <submittedName>
        <fullName evidence="1">Uncharacterized protein</fullName>
    </submittedName>
</protein>
<gene>
    <name evidence="1" type="ORF">BYL167_LOCUS70368</name>
    <name evidence="2" type="ORF">GIL414_LOCUS80773</name>
</gene>
<comment type="caution">
    <text evidence="1">The sequence shown here is derived from an EMBL/GenBank/DDBJ whole genome shotgun (WGS) entry which is preliminary data.</text>
</comment>
<evidence type="ECO:0000313" key="1">
    <source>
        <dbReference type="EMBL" id="CAF5142086.1"/>
    </source>
</evidence>
<sequence length="67" mass="7754">MLTYLTSSKPFHPSHTIDQIPSLHSNQFLAMQNKDNSLEVYTLDENDFLDLKCSIHSIVDYYFTTSP</sequence>